<dbReference type="PANTHER" id="PTHR42850:SF2">
    <property type="entry name" value="BLL5683 PROTEIN"/>
    <property type="match status" value="1"/>
</dbReference>
<dbReference type="EMBL" id="DSUT01000152">
    <property type="protein sequence ID" value="HGK28737.1"/>
    <property type="molecule type" value="Genomic_DNA"/>
</dbReference>
<dbReference type="Gene3D" id="3.60.21.10">
    <property type="match status" value="1"/>
</dbReference>
<dbReference type="InterPro" id="IPR029052">
    <property type="entry name" value="Metallo-depent_PP-like"/>
</dbReference>
<proteinExistence type="inferred from homology"/>
<dbReference type="Pfam" id="PF12850">
    <property type="entry name" value="Metallophos_2"/>
    <property type="match status" value="1"/>
</dbReference>
<organism evidence="3">
    <name type="scientific">candidate division WOR-3 bacterium</name>
    <dbReference type="NCBI Taxonomy" id="2052148"/>
    <lineage>
        <taxon>Bacteria</taxon>
        <taxon>Bacteria division WOR-3</taxon>
    </lineage>
</organism>
<gene>
    <name evidence="3" type="ORF">ENS41_07265</name>
</gene>
<evidence type="ECO:0000259" key="2">
    <source>
        <dbReference type="Pfam" id="PF12850"/>
    </source>
</evidence>
<sequence length="242" mass="26223">MRIGIVSDIHANLEALEAVLAVLRGRGADHFANCGDIVGYGPDPGPCIDIVRGLHGWVVAGNHDYAVLGRTSAAGFNSAAGAAIAWTRKQLTANQQLFLRGLPLTSCCTPLVLVHGSPAAPAAWEYVFTLHDAEAQMDCYSESVCVVGHSHYPFAVERTAGRPARLITERSWELRPDAKYFVNAGSVGQPRDGDPRASCLLYDDRVRRMELLRVEYDVAAVQRKIRSAGLPEFLAVRLASGR</sequence>
<feature type="domain" description="Calcineurin-like phosphoesterase" evidence="2">
    <location>
        <begin position="1"/>
        <end position="201"/>
    </location>
</feature>
<dbReference type="PANTHER" id="PTHR42850">
    <property type="entry name" value="METALLOPHOSPHOESTERASE"/>
    <property type="match status" value="1"/>
</dbReference>
<evidence type="ECO:0000256" key="1">
    <source>
        <dbReference type="ARBA" id="ARBA00008950"/>
    </source>
</evidence>
<dbReference type="AlphaFoldDB" id="A0A7C4GEF2"/>
<comment type="caution">
    <text evidence="3">The sequence shown here is derived from an EMBL/GenBank/DDBJ whole genome shotgun (WGS) entry which is preliminary data.</text>
</comment>
<dbReference type="SUPFAM" id="SSF56300">
    <property type="entry name" value="Metallo-dependent phosphatases"/>
    <property type="match status" value="1"/>
</dbReference>
<dbReference type="GO" id="GO:0016791">
    <property type="term" value="F:phosphatase activity"/>
    <property type="evidence" value="ECO:0007669"/>
    <property type="project" value="TreeGrafter"/>
</dbReference>
<dbReference type="InterPro" id="IPR024654">
    <property type="entry name" value="Calcineurin-like_PHP_lpxH"/>
</dbReference>
<name>A0A7C4GEF2_UNCW3</name>
<reference evidence="3" key="1">
    <citation type="journal article" date="2020" name="mSystems">
        <title>Genome- and Community-Level Interaction Insights into Carbon Utilization and Element Cycling Functions of Hydrothermarchaeota in Hydrothermal Sediment.</title>
        <authorList>
            <person name="Zhou Z."/>
            <person name="Liu Y."/>
            <person name="Xu W."/>
            <person name="Pan J."/>
            <person name="Luo Z.H."/>
            <person name="Li M."/>
        </authorList>
    </citation>
    <scope>NUCLEOTIDE SEQUENCE [LARGE SCALE GENOMIC DNA]</scope>
    <source>
        <strain evidence="3">SpSt-488</strain>
    </source>
</reference>
<evidence type="ECO:0000313" key="3">
    <source>
        <dbReference type="EMBL" id="HGK28737.1"/>
    </source>
</evidence>
<dbReference type="InterPro" id="IPR011152">
    <property type="entry name" value="Pesterase_MJ0912"/>
</dbReference>
<comment type="similarity">
    <text evidence="1">Belongs to the metallophosphoesterase superfamily. YfcE family.</text>
</comment>
<accession>A0A7C4GEF2</accession>
<dbReference type="GO" id="GO:0005737">
    <property type="term" value="C:cytoplasm"/>
    <property type="evidence" value="ECO:0007669"/>
    <property type="project" value="TreeGrafter"/>
</dbReference>
<dbReference type="InterPro" id="IPR050126">
    <property type="entry name" value="Ap4A_hydrolase"/>
</dbReference>
<protein>
    <submittedName>
        <fullName evidence="3">Metallophosphoesterase</fullName>
    </submittedName>
</protein>
<dbReference type="PIRSF" id="PIRSF000883">
    <property type="entry name" value="Pesterase_MJ0912"/>
    <property type="match status" value="1"/>
</dbReference>